<organism evidence="1 2">
    <name type="scientific">Steinernema carpocapsae</name>
    <name type="common">Entomopathogenic nematode</name>
    <dbReference type="NCBI Taxonomy" id="34508"/>
    <lineage>
        <taxon>Eukaryota</taxon>
        <taxon>Metazoa</taxon>
        <taxon>Ecdysozoa</taxon>
        <taxon>Nematoda</taxon>
        <taxon>Chromadorea</taxon>
        <taxon>Rhabditida</taxon>
        <taxon>Tylenchina</taxon>
        <taxon>Panagrolaimomorpha</taxon>
        <taxon>Strongyloidoidea</taxon>
        <taxon>Steinernematidae</taxon>
        <taxon>Steinernema</taxon>
    </lineage>
</organism>
<keyword evidence="2" id="KW-1185">Reference proteome</keyword>
<reference evidence="1 2" key="2">
    <citation type="journal article" date="2019" name="G3 (Bethesda)">
        <title>Hybrid Assembly of the Genome of the Entomopathogenic Nematode Steinernema carpocapsae Identifies the X-Chromosome.</title>
        <authorList>
            <person name="Serra L."/>
            <person name="Macchietto M."/>
            <person name="Macias-Munoz A."/>
            <person name="McGill C.J."/>
            <person name="Rodriguez I.M."/>
            <person name="Rodriguez B."/>
            <person name="Murad R."/>
            <person name="Mortazavi A."/>
        </authorList>
    </citation>
    <scope>NUCLEOTIDE SEQUENCE [LARGE SCALE GENOMIC DNA]</scope>
    <source>
        <strain evidence="1 2">ALL</strain>
    </source>
</reference>
<proteinExistence type="predicted"/>
<protein>
    <submittedName>
        <fullName evidence="1">Uncharacterized protein</fullName>
    </submittedName>
</protein>
<accession>A0A4U5LNE7</accession>
<evidence type="ECO:0000313" key="1">
    <source>
        <dbReference type="EMBL" id="TKR57401.1"/>
    </source>
</evidence>
<comment type="caution">
    <text evidence="1">The sequence shown here is derived from an EMBL/GenBank/DDBJ whole genome shotgun (WGS) entry which is preliminary data.</text>
</comment>
<gene>
    <name evidence="1" type="ORF">L596_030875</name>
</gene>
<dbReference type="EMBL" id="AZBU02000016">
    <property type="protein sequence ID" value="TKR57401.1"/>
    <property type="molecule type" value="Genomic_DNA"/>
</dbReference>
<dbReference type="Proteomes" id="UP000298663">
    <property type="component" value="Unassembled WGS sequence"/>
</dbReference>
<sequence length="124" mass="14094">MTLICKFSYQQQQTVTCHISDNKTNVGCEVFGGQVDSRVITERKAWKVARTALQEIKLNNLNNNDEYKRRCSFFVAKHVAKDFSFEGVNLSVQKDIQIAHVIHVVVSQYEVTDILRSEAVGSKT</sequence>
<dbReference type="AlphaFoldDB" id="A0A4U5LNE7"/>
<reference evidence="1 2" key="1">
    <citation type="journal article" date="2015" name="Genome Biol.">
        <title>Comparative genomics of Steinernema reveals deeply conserved gene regulatory networks.</title>
        <authorList>
            <person name="Dillman A.R."/>
            <person name="Macchietto M."/>
            <person name="Porter C.F."/>
            <person name="Rogers A."/>
            <person name="Williams B."/>
            <person name="Antoshechkin I."/>
            <person name="Lee M.M."/>
            <person name="Goodwin Z."/>
            <person name="Lu X."/>
            <person name="Lewis E.E."/>
            <person name="Goodrich-Blair H."/>
            <person name="Stock S.P."/>
            <person name="Adams B.J."/>
            <person name="Sternberg P.W."/>
            <person name="Mortazavi A."/>
        </authorList>
    </citation>
    <scope>NUCLEOTIDE SEQUENCE [LARGE SCALE GENOMIC DNA]</scope>
    <source>
        <strain evidence="1 2">ALL</strain>
    </source>
</reference>
<name>A0A4U5LNE7_STECR</name>
<evidence type="ECO:0000313" key="2">
    <source>
        <dbReference type="Proteomes" id="UP000298663"/>
    </source>
</evidence>